<dbReference type="GO" id="GO:0006935">
    <property type="term" value="P:chemotaxis"/>
    <property type="evidence" value="ECO:0007669"/>
    <property type="project" value="UniProtKB-KW"/>
</dbReference>
<name>A0AA42BSW2_9BACI</name>
<reference evidence="8" key="1">
    <citation type="submission" date="2022-07" db="EMBL/GenBank/DDBJ databases">
        <authorList>
            <person name="Li W.-J."/>
            <person name="Deng Q.-Q."/>
        </authorList>
    </citation>
    <scope>NUCLEOTIDE SEQUENCE</scope>
    <source>
        <strain evidence="8">SYSU M60031</strain>
    </source>
</reference>
<dbReference type="GO" id="GO:0005886">
    <property type="term" value="C:plasma membrane"/>
    <property type="evidence" value="ECO:0007669"/>
    <property type="project" value="UniProtKB-SubCell"/>
</dbReference>
<organism evidence="8 9">
    <name type="scientific">Ectobacillus ponti</name>
    <dbReference type="NCBI Taxonomy" id="2961894"/>
    <lineage>
        <taxon>Bacteria</taxon>
        <taxon>Bacillati</taxon>
        <taxon>Bacillota</taxon>
        <taxon>Bacilli</taxon>
        <taxon>Bacillales</taxon>
        <taxon>Bacillaceae</taxon>
        <taxon>Ectobacillus</taxon>
    </lineage>
</organism>
<dbReference type="Pfam" id="PF01052">
    <property type="entry name" value="FliMN_C"/>
    <property type="match status" value="1"/>
</dbReference>
<evidence type="ECO:0000256" key="4">
    <source>
        <dbReference type="ARBA" id="ARBA00022500"/>
    </source>
</evidence>
<evidence type="ECO:0000259" key="7">
    <source>
        <dbReference type="Pfam" id="PF01052"/>
    </source>
</evidence>
<evidence type="ECO:0000256" key="1">
    <source>
        <dbReference type="ARBA" id="ARBA00004413"/>
    </source>
</evidence>
<dbReference type="Gene3D" id="2.30.330.10">
    <property type="entry name" value="SpoA-like"/>
    <property type="match status" value="1"/>
</dbReference>
<keyword evidence="5" id="KW-0283">Flagellar rotation</keyword>
<sequence>MNQKHTISSVELMDFQRASEQGAKGEQTGQIENIADVYVDMVVKLGKAQTTVGAVRSMKIGDILEVEKKLGHKVDIYLGETKVGIGEVVVIDNSFGIIISEIQASKRREALHEAGM</sequence>
<dbReference type="InterPro" id="IPR001543">
    <property type="entry name" value="FliN-like_C"/>
</dbReference>
<dbReference type="EMBL" id="JANCLT010000004">
    <property type="protein sequence ID" value="MCP8968863.1"/>
    <property type="molecule type" value="Genomic_DNA"/>
</dbReference>
<dbReference type="PANTHER" id="PTHR43484:SF1">
    <property type="entry name" value="FLAGELLAR MOTOR SWITCH PROTEIN FLIN"/>
    <property type="match status" value="1"/>
</dbReference>
<dbReference type="InterPro" id="IPR051469">
    <property type="entry name" value="FliN/MopA/SpaO"/>
</dbReference>
<protein>
    <submittedName>
        <fullName evidence="8">FliM/FliN family flagellar motor switch protein</fullName>
    </submittedName>
</protein>
<dbReference type="Proteomes" id="UP001156102">
    <property type="component" value="Unassembled WGS sequence"/>
</dbReference>
<proteinExistence type="inferred from homology"/>
<feature type="domain" description="Flagellar motor switch protein FliN-like C-terminal" evidence="7">
    <location>
        <begin position="33"/>
        <end position="102"/>
    </location>
</feature>
<evidence type="ECO:0000256" key="6">
    <source>
        <dbReference type="ARBA" id="ARBA00023136"/>
    </source>
</evidence>
<dbReference type="InterPro" id="IPR001172">
    <property type="entry name" value="FliN_T3SS_HrcQb"/>
</dbReference>
<keyword evidence="9" id="KW-1185">Reference proteome</keyword>
<keyword evidence="6" id="KW-0472">Membrane</keyword>
<accession>A0AA42BSW2</accession>
<keyword evidence="3" id="KW-1003">Cell membrane</keyword>
<dbReference type="GO" id="GO:0071973">
    <property type="term" value="P:bacterial-type flagellum-dependent cell motility"/>
    <property type="evidence" value="ECO:0007669"/>
    <property type="project" value="InterPro"/>
</dbReference>
<dbReference type="GO" id="GO:0009425">
    <property type="term" value="C:bacterial-type flagellum basal body"/>
    <property type="evidence" value="ECO:0007669"/>
    <property type="project" value="InterPro"/>
</dbReference>
<dbReference type="AlphaFoldDB" id="A0AA42BSW2"/>
<evidence type="ECO:0000256" key="3">
    <source>
        <dbReference type="ARBA" id="ARBA00022475"/>
    </source>
</evidence>
<keyword evidence="8" id="KW-0282">Flagellum</keyword>
<comment type="subcellular location">
    <subcellularLocation>
        <location evidence="1">Cell membrane</location>
        <topology evidence="1">Peripheral membrane protein</topology>
        <orientation evidence="1">Cytoplasmic side</orientation>
    </subcellularLocation>
</comment>
<evidence type="ECO:0000313" key="9">
    <source>
        <dbReference type="Proteomes" id="UP001156102"/>
    </source>
</evidence>
<dbReference type="RefSeq" id="WP_254758774.1">
    <property type="nucleotide sequence ID" value="NZ_JANCLT010000004.1"/>
</dbReference>
<evidence type="ECO:0000313" key="8">
    <source>
        <dbReference type="EMBL" id="MCP8968863.1"/>
    </source>
</evidence>
<comment type="similarity">
    <text evidence="2">Belongs to the FliN/MopA/SpaO family.</text>
</comment>
<gene>
    <name evidence="8" type="ORF">NK662_09965</name>
</gene>
<comment type="caution">
    <text evidence="8">The sequence shown here is derived from an EMBL/GenBank/DDBJ whole genome shotgun (WGS) entry which is preliminary data.</text>
</comment>
<dbReference type="NCBIfam" id="NF005276">
    <property type="entry name" value="PRK06788.1"/>
    <property type="match status" value="1"/>
</dbReference>
<dbReference type="InterPro" id="IPR036429">
    <property type="entry name" value="SpoA-like_sf"/>
</dbReference>
<keyword evidence="4" id="KW-0145">Chemotaxis</keyword>
<keyword evidence="8" id="KW-0969">Cilium</keyword>
<dbReference type="GO" id="GO:0003774">
    <property type="term" value="F:cytoskeletal motor activity"/>
    <property type="evidence" value="ECO:0007669"/>
    <property type="project" value="InterPro"/>
</dbReference>
<dbReference type="PANTHER" id="PTHR43484">
    <property type="match status" value="1"/>
</dbReference>
<keyword evidence="8" id="KW-0966">Cell projection</keyword>
<evidence type="ECO:0000256" key="2">
    <source>
        <dbReference type="ARBA" id="ARBA00009226"/>
    </source>
</evidence>
<dbReference type="SUPFAM" id="SSF101801">
    <property type="entry name" value="Surface presentation of antigens (SPOA)"/>
    <property type="match status" value="1"/>
</dbReference>
<evidence type="ECO:0000256" key="5">
    <source>
        <dbReference type="ARBA" id="ARBA00022779"/>
    </source>
</evidence>
<dbReference type="PRINTS" id="PR00956">
    <property type="entry name" value="FLGMOTORFLIN"/>
</dbReference>